<dbReference type="EMBL" id="BMDA01000002">
    <property type="protein sequence ID" value="GGH38627.1"/>
    <property type="molecule type" value="Genomic_DNA"/>
</dbReference>
<name>A0ABD0A955_9GAMM</name>
<organism evidence="1 2">
    <name type="scientific">Acinetobacter courvalinii</name>
    <dbReference type="NCBI Taxonomy" id="280147"/>
    <lineage>
        <taxon>Bacteria</taxon>
        <taxon>Pseudomonadati</taxon>
        <taxon>Pseudomonadota</taxon>
        <taxon>Gammaproteobacteria</taxon>
        <taxon>Moraxellales</taxon>
        <taxon>Moraxellaceae</taxon>
        <taxon>Acinetobacter</taxon>
    </lineage>
</organism>
<evidence type="ECO:0000313" key="2">
    <source>
        <dbReference type="Proteomes" id="UP000652691"/>
    </source>
</evidence>
<evidence type="ECO:0000313" key="1">
    <source>
        <dbReference type="EMBL" id="GGH38627.1"/>
    </source>
</evidence>
<reference evidence="1 2" key="1">
    <citation type="journal article" date="2014" name="Int. J. Syst. Evol. Microbiol.">
        <title>Complete genome sequence of Corynebacterium casei LMG S-19264T (=DSM 44701T), isolated from a smear-ripened cheese.</title>
        <authorList>
            <consortium name="US DOE Joint Genome Institute (JGI-PGF)"/>
            <person name="Walter F."/>
            <person name="Albersmeier A."/>
            <person name="Kalinowski J."/>
            <person name="Ruckert C."/>
        </authorList>
    </citation>
    <scope>NUCLEOTIDE SEQUENCE [LARGE SCALE GENOMIC DNA]</scope>
    <source>
        <strain evidence="1 2">CCM 8635</strain>
    </source>
</reference>
<dbReference type="Proteomes" id="UP000652691">
    <property type="component" value="Unassembled WGS sequence"/>
</dbReference>
<sequence>MIDDEPQLITNTDIATFEHLTDFKFYDEHSDLAAMHEQWNQAQCFNMGCHLGEDRL</sequence>
<protein>
    <submittedName>
        <fullName evidence="1">Uncharacterized protein</fullName>
    </submittedName>
</protein>
<gene>
    <name evidence="1" type="ORF">GCM10007354_23810</name>
</gene>
<comment type="caution">
    <text evidence="1">The sequence shown here is derived from an EMBL/GenBank/DDBJ whole genome shotgun (WGS) entry which is preliminary data.</text>
</comment>
<accession>A0ABD0A955</accession>
<proteinExistence type="predicted"/>
<dbReference type="AlphaFoldDB" id="A0ABD0A955"/>